<evidence type="ECO:0000313" key="5">
    <source>
        <dbReference type="EMBL" id="KAK9862320.1"/>
    </source>
</evidence>
<evidence type="ECO:0000313" key="6">
    <source>
        <dbReference type="Proteomes" id="UP001485043"/>
    </source>
</evidence>
<reference evidence="5 6" key="1">
    <citation type="journal article" date="2024" name="Nat. Commun.">
        <title>Phylogenomics reveals the evolutionary origins of lichenization in chlorophyte algae.</title>
        <authorList>
            <person name="Puginier C."/>
            <person name="Libourel C."/>
            <person name="Otte J."/>
            <person name="Skaloud P."/>
            <person name="Haon M."/>
            <person name="Grisel S."/>
            <person name="Petersen M."/>
            <person name="Berrin J.G."/>
            <person name="Delaux P.M."/>
            <person name="Dal Grande F."/>
            <person name="Keller J."/>
        </authorList>
    </citation>
    <scope>NUCLEOTIDE SEQUENCE [LARGE SCALE GENOMIC DNA]</scope>
    <source>
        <strain evidence="5 6">SAG 2523</strain>
    </source>
</reference>
<name>A0AAW1SZ12_9CHLO</name>
<dbReference type="InterPro" id="IPR040319">
    <property type="entry name" value="LSD1-like"/>
</dbReference>
<keyword evidence="2" id="KW-0539">Nucleus</keyword>
<organism evidence="5 6">
    <name type="scientific">Apatococcus fuscideae</name>
    <dbReference type="NCBI Taxonomy" id="2026836"/>
    <lineage>
        <taxon>Eukaryota</taxon>
        <taxon>Viridiplantae</taxon>
        <taxon>Chlorophyta</taxon>
        <taxon>core chlorophytes</taxon>
        <taxon>Trebouxiophyceae</taxon>
        <taxon>Chlorellales</taxon>
        <taxon>Chlorellaceae</taxon>
        <taxon>Apatococcus</taxon>
    </lineage>
</organism>
<keyword evidence="6" id="KW-1185">Reference proteome</keyword>
<dbReference type="Proteomes" id="UP001485043">
    <property type="component" value="Unassembled WGS sequence"/>
</dbReference>
<feature type="region of interest" description="Disordered" evidence="3">
    <location>
        <begin position="1"/>
        <end position="20"/>
    </location>
</feature>
<dbReference type="PANTHER" id="PTHR31747:SF3">
    <property type="entry name" value="PROTEIN LSD1"/>
    <property type="match status" value="1"/>
</dbReference>
<evidence type="ECO:0000256" key="2">
    <source>
        <dbReference type="ARBA" id="ARBA00023242"/>
    </source>
</evidence>
<dbReference type="Pfam" id="PF06943">
    <property type="entry name" value="zf-LSD1"/>
    <property type="match status" value="3"/>
</dbReference>
<evidence type="ECO:0000256" key="3">
    <source>
        <dbReference type="SAM" id="MobiDB-lite"/>
    </source>
</evidence>
<dbReference type="GO" id="GO:0005634">
    <property type="term" value="C:nucleus"/>
    <property type="evidence" value="ECO:0007669"/>
    <property type="project" value="UniProtKB-SubCell"/>
</dbReference>
<feature type="domain" description="Zinc finger LSD1-type" evidence="4">
    <location>
        <begin position="106"/>
        <end position="130"/>
    </location>
</feature>
<dbReference type="PANTHER" id="PTHR31747">
    <property type="entry name" value="PROTEIN LSD1"/>
    <property type="match status" value="1"/>
</dbReference>
<comment type="subcellular location">
    <subcellularLocation>
        <location evidence="1">Nucleus</location>
    </subcellularLocation>
</comment>
<feature type="domain" description="Zinc finger LSD1-type" evidence="4">
    <location>
        <begin position="69"/>
        <end position="91"/>
    </location>
</feature>
<dbReference type="EMBL" id="JALJOV010000624">
    <property type="protein sequence ID" value="KAK9862320.1"/>
    <property type="molecule type" value="Genomic_DNA"/>
</dbReference>
<dbReference type="NCBIfam" id="TIGR01053">
    <property type="entry name" value="LSD1"/>
    <property type="match status" value="3"/>
</dbReference>
<protein>
    <recommendedName>
        <fullName evidence="4">Zinc finger LSD1-type domain-containing protein</fullName>
    </recommendedName>
</protein>
<evidence type="ECO:0000259" key="4">
    <source>
        <dbReference type="Pfam" id="PF06943"/>
    </source>
</evidence>
<feature type="domain" description="Zinc finger LSD1-type" evidence="4">
    <location>
        <begin position="26"/>
        <end position="50"/>
    </location>
</feature>
<sequence length="199" mass="21025">MNLSAPSQPPVNLPQRPAGPSSQIVCSSCRTLLMYPQGAQNVRCARCGHVTSPPVAGGSQTAQLVCSNNQCRVVLMYPRGASQVQCSVCSNINCAMQANSIGHLVCQCCQITLMYAHGAQSVKCAVCNHVTPVGPGPGPQGRAHEGSAEKRPQAVVIQNPTTLDADGNEVENIAVGLNSLVQAMFFWMRSFNNLESSSK</sequence>
<gene>
    <name evidence="5" type="ORF">WJX84_001314</name>
</gene>
<accession>A0AAW1SZ12</accession>
<dbReference type="AlphaFoldDB" id="A0AAW1SZ12"/>
<comment type="caution">
    <text evidence="5">The sequence shown here is derived from an EMBL/GenBank/DDBJ whole genome shotgun (WGS) entry which is preliminary data.</text>
</comment>
<dbReference type="InterPro" id="IPR005735">
    <property type="entry name" value="Znf_LSD1"/>
</dbReference>
<proteinExistence type="predicted"/>
<evidence type="ECO:0000256" key="1">
    <source>
        <dbReference type="ARBA" id="ARBA00004123"/>
    </source>
</evidence>